<dbReference type="OrthoDB" id="3368211at2"/>
<accession>A0A285J867</accession>
<sequence length="115" mass="13240">MAGADNIRDEQRREILDATHQAIQECEPVRVTIAAQLLNLSRKTVEAWAKEGLLTAAAGKHKRLVLDAERLHEVLHLVRDLRARGRDRNLIEAVWYRLNDQALVEREDLRRASSR</sequence>
<evidence type="ECO:0000313" key="2">
    <source>
        <dbReference type="Proteomes" id="UP000219612"/>
    </source>
</evidence>
<proteinExistence type="predicted"/>
<dbReference type="AlphaFoldDB" id="A0A285J867"/>
<dbReference type="Proteomes" id="UP000219612">
    <property type="component" value="Unassembled WGS sequence"/>
</dbReference>
<gene>
    <name evidence="1" type="ORF">SAMN05421748_117178</name>
</gene>
<dbReference type="EMBL" id="OBDY01000017">
    <property type="protein sequence ID" value="SNY56515.1"/>
    <property type="molecule type" value="Genomic_DNA"/>
</dbReference>
<dbReference type="RefSeq" id="WP_097324795.1">
    <property type="nucleotide sequence ID" value="NZ_OBDY01000017.1"/>
</dbReference>
<protein>
    <submittedName>
        <fullName evidence="1">Uncharacterized protein</fullName>
    </submittedName>
</protein>
<organism evidence="1 2">
    <name type="scientific">Paractinoplanes atraurantiacus</name>
    <dbReference type="NCBI Taxonomy" id="1036182"/>
    <lineage>
        <taxon>Bacteria</taxon>
        <taxon>Bacillati</taxon>
        <taxon>Actinomycetota</taxon>
        <taxon>Actinomycetes</taxon>
        <taxon>Micromonosporales</taxon>
        <taxon>Micromonosporaceae</taxon>
        <taxon>Paractinoplanes</taxon>
    </lineage>
</organism>
<keyword evidence="2" id="KW-1185">Reference proteome</keyword>
<name>A0A285J867_9ACTN</name>
<evidence type="ECO:0000313" key="1">
    <source>
        <dbReference type="EMBL" id="SNY56515.1"/>
    </source>
</evidence>
<reference evidence="1 2" key="1">
    <citation type="submission" date="2017-09" db="EMBL/GenBank/DDBJ databases">
        <authorList>
            <person name="Ehlers B."/>
            <person name="Leendertz F.H."/>
        </authorList>
    </citation>
    <scope>NUCLEOTIDE SEQUENCE [LARGE SCALE GENOMIC DNA]</scope>
    <source>
        <strain evidence="1 2">CGMCC 4.6857</strain>
    </source>
</reference>